<dbReference type="InterPro" id="IPR006579">
    <property type="entry name" value="Pre_C2HC_dom"/>
</dbReference>
<name>Q9BPP9_BOMMO</name>
<evidence type="ECO:0000259" key="2">
    <source>
        <dbReference type="SMART" id="SM00596"/>
    </source>
</evidence>
<feature type="compositionally biased region" description="Low complexity" evidence="1">
    <location>
        <begin position="149"/>
        <end position="165"/>
    </location>
</feature>
<protein>
    <submittedName>
        <fullName evidence="3">Gag-like protein</fullName>
    </submittedName>
</protein>
<evidence type="ECO:0000256" key="1">
    <source>
        <dbReference type="SAM" id="MobiDB-lite"/>
    </source>
</evidence>
<dbReference type="EMBL" id="AB055391">
    <property type="protein sequence ID" value="BAB21762.1"/>
    <property type="molecule type" value="Genomic_DNA"/>
</dbReference>
<dbReference type="Pfam" id="PF07530">
    <property type="entry name" value="PRE_C2HC"/>
    <property type="match status" value="1"/>
</dbReference>
<accession>Q9BPP9</accession>
<proteinExistence type="predicted"/>
<sequence>MESMVDLFAEFLRLRYPTLSAEFLEFKTHHAANSPAVSVAPVAPASSIAASVTPADPVSPILAPKTSASTVAASAPTVRSSATYVASVRSSTASVVPASSTEPAKTPTRRSPAPSSSDSESDMEVDPSPAATTDGFTVVQKGKKRAAEARAPAAAKVSKAANASRPRPPTPVAPAVRATPSPRPVAQSKTQTPPPVILQEKAAWDRVSLALKAKNINFVSARNLANGIQIKVTTPDDHRALSSYLRKERISFHTYTLQEERELRVVIRGIPKELDADLVKADLIEQGLPVNSVHRMHTGRGREPYNMVLIALQPTPEGKHIFNIRTVCKLSGIAVEVPHKKGTPSQCHNCQLYGHSSRNCHARPRCVKCLGDHATALCARDQKTATEPPSCVLCRTQGHPANYRGCPRAPKINRRVARQNRLRASRLDIKASAPSVPKAKPAFVPVPVPSGSAWAKPLPYTNTAAAPPSAIRPAPAIRPSPAIHSSPATSTPTASDNLALAIDFFQSINFERVNALGDAIRAASTAQHFIAVVQEYADVYASLNTYVLPSLRR</sequence>
<dbReference type="SMART" id="SM00596">
    <property type="entry name" value="PRE_C2HC"/>
    <property type="match status" value="1"/>
</dbReference>
<organism evidence="3">
    <name type="scientific">Bombyx mori</name>
    <name type="common">Silk moth</name>
    <dbReference type="NCBI Taxonomy" id="7091"/>
    <lineage>
        <taxon>Eukaryota</taxon>
        <taxon>Metazoa</taxon>
        <taxon>Ecdysozoa</taxon>
        <taxon>Arthropoda</taxon>
        <taxon>Hexapoda</taxon>
        <taxon>Insecta</taxon>
        <taxon>Pterygota</taxon>
        <taxon>Neoptera</taxon>
        <taxon>Endopterygota</taxon>
        <taxon>Lepidoptera</taxon>
        <taxon>Glossata</taxon>
        <taxon>Ditrysia</taxon>
        <taxon>Bombycoidea</taxon>
        <taxon>Bombycidae</taxon>
        <taxon>Bombycinae</taxon>
        <taxon>Bombyx</taxon>
    </lineage>
</organism>
<dbReference type="AlphaFoldDB" id="Q9BPP9"/>
<dbReference type="PANTHER" id="PTHR33273:SF2">
    <property type="entry name" value="ENDONUCLEASE_EXONUCLEASE_PHOSPHATASE DOMAIN-CONTAINING PROTEIN"/>
    <property type="match status" value="1"/>
</dbReference>
<reference evidence="3" key="1">
    <citation type="submission" date="2001-02" db="EMBL/GenBank/DDBJ databases">
        <title>Nested non-LTR retrotransposons on the W chromosome of the silkworm, Bombyx mori.</title>
        <authorList>
            <person name="Abe H."/>
            <person name="Kanehara M."/>
            <person name="Sugasaki T."/>
            <person name="Ohbayashi F."/>
            <person name="Tanaka N."/>
            <person name="Kawai S."/>
            <person name="Shimada T."/>
            <person name="Mita K."/>
            <person name="Oshiki T."/>
        </authorList>
    </citation>
    <scope>NUCLEOTIDE SEQUENCE</scope>
    <source>
        <strain evidence="3">TW plus P</strain>
        <tissue evidence="3">Silk gland</tissue>
    </source>
</reference>
<evidence type="ECO:0000313" key="3">
    <source>
        <dbReference type="EMBL" id="BAB21762.1"/>
    </source>
</evidence>
<feature type="compositionally biased region" description="Low complexity" evidence="1">
    <location>
        <begin position="89"/>
        <end position="101"/>
    </location>
</feature>
<dbReference type="PANTHER" id="PTHR33273">
    <property type="entry name" value="DOMAIN-CONTAINING PROTEIN, PUTATIVE-RELATED"/>
    <property type="match status" value="1"/>
</dbReference>
<feature type="domain" description="Pre-C2HC" evidence="2">
    <location>
        <begin position="276"/>
        <end position="345"/>
    </location>
</feature>
<feature type="region of interest" description="Disordered" evidence="1">
    <location>
        <begin position="89"/>
        <end position="193"/>
    </location>
</feature>
<feature type="compositionally biased region" description="Low complexity" evidence="1">
    <location>
        <begin position="173"/>
        <end position="186"/>
    </location>
</feature>